<feature type="region of interest" description="Disordered" evidence="1">
    <location>
        <begin position="853"/>
        <end position="889"/>
    </location>
</feature>
<dbReference type="GO" id="GO:0035091">
    <property type="term" value="F:phosphatidylinositol binding"/>
    <property type="evidence" value="ECO:0007669"/>
    <property type="project" value="InterPro"/>
</dbReference>
<evidence type="ECO:0000313" key="3">
    <source>
        <dbReference type="EMBL" id="GAQ37037.1"/>
    </source>
</evidence>
<dbReference type="PANTHER" id="PTHR47185:SF1">
    <property type="entry name" value="PX DOMAIN-CONTAINING PROTEIN YPR097W"/>
    <property type="match status" value="1"/>
</dbReference>
<dbReference type="CDD" id="cd06869">
    <property type="entry name" value="PX_UP2_fungi"/>
    <property type="match status" value="1"/>
</dbReference>
<dbReference type="Pfam" id="PF12825">
    <property type="entry name" value="DUF3818"/>
    <property type="match status" value="1"/>
</dbReference>
<feature type="region of interest" description="Disordered" evidence="1">
    <location>
        <begin position="1059"/>
        <end position="1085"/>
    </location>
</feature>
<feature type="region of interest" description="Disordered" evidence="1">
    <location>
        <begin position="953"/>
        <end position="989"/>
    </location>
</feature>
<dbReference type="Pfam" id="PF00787">
    <property type="entry name" value="PX"/>
    <property type="match status" value="1"/>
</dbReference>
<protein>
    <submittedName>
        <fullName evidence="3">PX domain protein</fullName>
    </submittedName>
</protein>
<dbReference type="OMA" id="YGDFAKF"/>
<dbReference type="VEuPathDB" id="FungiDB:M747DRAFT_231973"/>
<dbReference type="VEuPathDB" id="FungiDB:An02g11450"/>
<feature type="compositionally biased region" description="Basic and acidic residues" evidence="1">
    <location>
        <begin position="878"/>
        <end position="889"/>
    </location>
</feature>
<sequence>MTSADLSSVPNGVQSGAAAAASPAASNPAPGQILTGKQEHYLKRELIARQVQSEISELNSPTALRRFGAPFKSEFGEVAPVDSELPILRYIFVHHVRNFPFLDQAREKEFWQDKLQVFLESFATKHVSSSEDRLEETKRRKLARKCEKLVELMMVSGIPTASGYEERIQFSEMEVVDRGANEKGLLVNMPEGHAIHGWDVNVAAVRVTSVRRTVRYHQHAEFILRVRRDGQPDLFVARRYGDFAKFHKRLRTEFPGKPLPPLPRKNKSSTTTSWFGSADDEASSVSSVSTVGVAVVDDGTSSRNLAPGNHHQRSLSRSSRRSVRSPRASSDGSRETVLYREEQRVSLRAFLRTLLQNKRIAETKAMEEFLTADPIILNEEEVLDMQKRKDVDAVRIEEQKRFYEIARARAAELDVYMENFRRDIVESNGLTKLFAEIKEKPTVQDLSPKYQKFAEWLRIEVAATLYHLFLAEDNSPELFAQAKRIHSLVPYTLLKNVIRIANPAAVMAGVLDLFLAQPFGSRSLLQRIFSMTLNDGIKAFQKSIDALAAKVDDPILCQKLKAFTDADEEVKNEIRAEAAAEDVDIIVAILRSEYLQPELAPEQFGKVFNGYVAWNQAVDNVEVEMREGAHWFANLKQLLKLYTRQRDKAMMLSIVEEPTTLQLFRDLFTIFYEPLVRVYKSANVYSSITDFAHFADDAIAVIEKCQRQDVSADPNQTVQAFIDLCERHQSSFYKFVHEVHLHDNGLFSSLMAWIEEILEFLRKGPRGGALDMNALLRGATDFVQIDKDKALEEINALIKWHEDRKRWHLNKTRQKMAAEGTAHDGYLGNASFRGSDFGLDEADLEDLAISDAESEASEDLDDEEDLDPISAERRRRVKQQDQLRRTAGEPVKPDISEILKLSESFGVMLRQLTTEPRTPPLTVYVCQKPQEKRCRFFLWASDAEVREKHAVLTNSRTEPATDSFSSTATTATISAPETPSKKPRLSETGLLTPQTDHTVRFGGMGLDNSGARGKGGRLSATMPPQSAKARMMAEDFDEFEWEDSDDAVVENILSSQEHRQQQAAAAAAAPMRQPNFGPPKTPSRDAVGAYAPGKRKFDDISEGSKTEVFTPTSLARSFTDQAVSFSSSVPPSSLEFSKTPAPVRFGASPATGGDKASSELTAQAAEILERNKVVMSEKAKGELMDLLQKHDLKMKGIVRGRDISRIALKKKDDQIKALNERVAMLERR</sequence>
<feature type="domain" description="PX" evidence="2">
    <location>
        <begin position="200"/>
        <end position="377"/>
    </location>
</feature>
<dbReference type="Pfam" id="PF12828">
    <property type="entry name" value="PXB"/>
    <property type="match status" value="1"/>
</dbReference>
<dbReference type="InterPro" id="IPR024554">
    <property type="entry name" value="LEC1-like_C"/>
</dbReference>
<evidence type="ECO:0000256" key="1">
    <source>
        <dbReference type="SAM" id="MobiDB-lite"/>
    </source>
</evidence>
<dbReference type="AlphaFoldDB" id="A0A100I9A6"/>
<name>A0A100I9A6_ASPNG</name>
<dbReference type="InterPro" id="IPR047168">
    <property type="entry name" value="LEC1-like"/>
</dbReference>
<dbReference type="Proteomes" id="UP000068243">
    <property type="component" value="Unassembled WGS sequence"/>
</dbReference>
<dbReference type="PANTHER" id="PTHR47185">
    <property type="entry name" value="PX DOMAIN-CONTAINING PROTEIN YPR097W"/>
    <property type="match status" value="1"/>
</dbReference>
<dbReference type="SUPFAM" id="SSF64268">
    <property type="entry name" value="PX domain"/>
    <property type="match status" value="1"/>
</dbReference>
<gene>
    <name evidence="3" type="ORF">ABL_01991</name>
</gene>
<dbReference type="VEuPathDB" id="FungiDB:ATCC64974_53580"/>
<feature type="compositionally biased region" description="Acidic residues" evidence="1">
    <location>
        <begin position="853"/>
        <end position="867"/>
    </location>
</feature>
<dbReference type="InterPro" id="IPR024555">
    <property type="entry name" value="PX-associated"/>
</dbReference>
<dbReference type="OrthoDB" id="2117459at2759"/>
<dbReference type="PROSITE" id="PS50195">
    <property type="entry name" value="PX"/>
    <property type="match status" value="1"/>
</dbReference>
<dbReference type="VEuPathDB" id="FungiDB:ATCC64974_53570"/>
<organism evidence="3 4">
    <name type="scientific">Aspergillus niger</name>
    <dbReference type="NCBI Taxonomy" id="5061"/>
    <lineage>
        <taxon>Eukaryota</taxon>
        <taxon>Fungi</taxon>
        <taxon>Dikarya</taxon>
        <taxon>Ascomycota</taxon>
        <taxon>Pezizomycotina</taxon>
        <taxon>Eurotiomycetes</taxon>
        <taxon>Eurotiomycetidae</taxon>
        <taxon>Eurotiales</taxon>
        <taxon>Aspergillaceae</taxon>
        <taxon>Aspergillus</taxon>
        <taxon>Aspergillus subgen. Circumdati</taxon>
    </lineage>
</organism>
<dbReference type="InterPro" id="IPR036871">
    <property type="entry name" value="PX_dom_sf"/>
</dbReference>
<evidence type="ECO:0000259" key="2">
    <source>
        <dbReference type="PROSITE" id="PS50195"/>
    </source>
</evidence>
<dbReference type="VEuPathDB" id="FungiDB:An02g11440"/>
<dbReference type="SMART" id="SM00312">
    <property type="entry name" value="PX"/>
    <property type="match status" value="1"/>
</dbReference>
<reference evidence="4" key="1">
    <citation type="journal article" date="2016" name="Genome Announc.">
        <title>Draft genome sequence of Aspergillus niger strain An76.</title>
        <authorList>
            <person name="Gong W."/>
            <person name="Cheng Z."/>
            <person name="Zhang H."/>
            <person name="Liu L."/>
            <person name="Gao P."/>
            <person name="Wang L."/>
        </authorList>
    </citation>
    <scope>NUCLEOTIDE SEQUENCE [LARGE SCALE GENOMIC DNA]</scope>
    <source>
        <strain evidence="4">An76</strain>
    </source>
</reference>
<proteinExistence type="predicted"/>
<dbReference type="VEuPathDB" id="FungiDB:ASPNIDRAFT2_1089614"/>
<dbReference type="InterPro" id="IPR001683">
    <property type="entry name" value="PX_dom"/>
</dbReference>
<accession>A0A100I9A6</accession>
<comment type="caution">
    <text evidence="3">The sequence shown here is derived from an EMBL/GenBank/DDBJ whole genome shotgun (WGS) entry which is preliminary data.</text>
</comment>
<dbReference type="Gene3D" id="3.30.1520.10">
    <property type="entry name" value="Phox-like domain"/>
    <property type="match status" value="1"/>
</dbReference>
<evidence type="ECO:0000313" key="4">
    <source>
        <dbReference type="Proteomes" id="UP000068243"/>
    </source>
</evidence>
<dbReference type="EMBL" id="BCMY01000002">
    <property type="protein sequence ID" value="GAQ37037.1"/>
    <property type="molecule type" value="Genomic_DNA"/>
</dbReference>
<feature type="compositionally biased region" description="Low complexity" evidence="1">
    <location>
        <begin position="960"/>
        <end position="978"/>
    </location>
</feature>
<dbReference type="PaxDb" id="5061-CADANGAP00002592"/>
<feature type="region of interest" description="Disordered" evidence="1">
    <location>
        <begin position="254"/>
        <end position="279"/>
    </location>
</feature>
<feature type="region of interest" description="Disordered" evidence="1">
    <location>
        <begin position="299"/>
        <end position="336"/>
    </location>
</feature>
<feature type="compositionally biased region" description="Basic residues" evidence="1">
    <location>
        <begin position="310"/>
        <end position="324"/>
    </location>
</feature>